<dbReference type="RefSeq" id="WP_184792363.1">
    <property type="nucleotide sequence ID" value="NZ_BONT01000077.1"/>
</dbReference>
<dbReference type="PANTHER" id="PTHR36844">
    <property type="entry name" value="PROTEASE PRSW"/>
    <property type="match status" value="1"/>
</dbReference>
<dbReference type="Proteomes" id="UP000548476">
    <property type="component" value="Unassembled WGS sequence"/>
</dbReference>
<gene>
    <name evidence="2" type="ORF">HNR73_007159</name>
</gene>
<accession>A0A841FSL9</accession>
<sequence length="513" mass="55138">MTADPYVRPTPPGSGQWFDPRNPALWVFAVLAVPALWILGTAVKNCFAAYPLASTVAAIGFALFTVPFVIVLRRLDYLEREPPALVAMAFAWGGVVAYMGAVYGGRATHGMLAKLVSPAFAGEWSAAIGPPVVEEILKALGIVLVVLIAREQVNSTVDGFVYGAFVGLGFQVMEDFGYAVTATAWDRGGDEVGPVVSTFVVRGFLSGLWSHTVFTALAGGGIAYATVNRNKPAARRIGVAAGAIGVAILAHALWNSPLLRDGFGFGGIGIVAALFIKGLPVFLLVWYLFSRAYRTEASFYGEQLMQYKDTPLVYPEELTALLSYRERESARRLAQAPKGRRGAQAARAVRRLQHLQTRLAVLSSRYPEAAGWVQSTLREPPTRQWLAEERKRLKKLVRPSAVDHVERRDLLHRNAVRACVVDILLVRARLTHLGHPVAYANSQKRSPMTPYALGLAALGVLVPGVGVFAIVTALLATRGNLPSNGMAIAAMALGTLTTVGWGIAFLLIQLGAG</sequence>
<feature type="transmembrane region" description="Helical" evidence="1">
    <location>
        <begin position="237"/>
        <end position="254"/>
    </location>
</feature>
<keyword evidence="3" id="KW-1185">Reference proteome</keyword>
<feature type="transmembrane region" description="Helical" evidence="1">
    <location>
        <begin position="24"/>
        <end position="43"/>
    </location>
</feature>
<evidence type="ECO:0000313" key="2">
    <source>
        <dbReference type="EMBL" id="MBB6039265.1"/>
    </source>
</evidence>
<evidence type="ECO:0000313" key="3">
    <source>
        <dbReference type="Proteomes" id="UP000548476"/>
    </source>
</evidence>
<comment type="caution">
    <text evidence="2">The sequence shown here is derived from an EMBL/GenBank/DDBJ whole genome shotgun (WGS) entry which is preliminary data.</text>
</comment>
<dbReference type="EMBL" id="JACHGT010000021">
    <property type="protein sequence ID" value="MBB6039265.1"/>
    <property type="molecule type" value="Genomic_DNA"/>
</dbReference>
<dbReference type="Pfam" id="PF13367">
    <property type="entry name" value="PrsW-protease"/>
    <property type="match status" value="1"/>
</dbReference>
<organism evidence="2 3">
    <name type="scientific">Phytomonospora endophytica</name>
    <dbReference type="NCBI Taxonomy" id="714109"/>
    <lineage>
        <taxon>Bacteria</taxon>
        <taxon>Bacillati</taxon>
        <taxon>Actinomycetota</taxon>
        <taxon>Actinomycetes</taxon>
        <taxon>Micromonosporales</taxon>
        <taxon>Micromonosporaceae</taxon>
        <taxon>Phytomonospora</taxon>
    </lineage>
</organism>
<feature type="transmembrane region" description="Helical" evidence="1">
    <location>
        <begin position="49"/>
        <end position="72"/>
    </location>
</feature>
<feature type="transmembrane region" description="Helical" evidence="1">
    <location>
        <begin position="84"/>
        <end position="104"/>
    </location>
</feature>
<feature type="transmembrane region" description="Helical" evidence="1">
    <location>
        <begin position="487"/>
        <end position="508"/>
    </location>
</feature>
<feature type="transmembrane region" description="Helical" evidence="1">
    <location>
        <begin position="266"/>
        <end position="289"/>
    </location>
</feature>
<feature type="transmembrane region" description="Helical" evidence="1">
    <location>
        <begin position="160"/>
        <end position="179"/>
    </location>
</feature>
<dbReference type="PANTHER" id="PTHR36844:SF1">
    <property type="entry name" value="PROTEASE PRSW"/>
    <property type="match status" value="1"/>
</dbReference>
<proteinExistence type="predicted"/>
<feature type="transmembrane region" description="Helical" evidence="1">
    <location>
        <begin position="451"/>
        <end position="475"/>
    </location>
</feature>
<keyword evidence="1" id="KW-0812">Transmembrane</keyword>
<protein>
    <submittedName>
        <fullName evidence="2">RsiW-degrading membrane proteinase PrsW (M82 family)</fullName>
    </submittedName>
</protein>
<keyword evidence="1" id="KW-1133">Transmembrane helix</keyword>
<keyword evidence="1" id="KW-0472">Membrane</keyword>
<name>A0A841FSL9_9ACTN</name>
<dbReference type="GO" id="GO:0008233">
    <property type="term" value="F:peptidase activity"/>
    <property type="evidence" value="ECO:0007669"/>
    <property type="project" value="InterPro"/>
</dbReference>
<dbReference type="AlphaFoldDB" id="A0A841FSL9"/>
<evidence type="ECO:0000256" key="1">
    <source>
        <dbReference type="SAM" id="Phobius"/>
    </source>
</evidence>
<dbReference type="InterPro" id="IPR026898">
    <property type="entry name" value="PrsW"/>
</dbReference>
<feature type="transmembrane region" description="Helical" evidence="1">
    <location>
        <begin position="199"/>
        <end position="225"/>
    </location>
</feature>
<reference evidence="2 3" key="1">
    <citation type="submission" date="2020-08" db="EMBL/GenBank/DDBJ databases">
        <title>Genomic Encyclopedia of Type Strains, Phase IV (KMG-IV): sequencing the most valuable type-strain genomes for metagenomic binning, comparative biology and taxonomic classification.</title>
        <authorList>
            <person name="Goeker M."/>
        </authorList>
    </citation>
    <scope>NUCLEOTIDE SEQUENCE [LARGE SCALE GENOMIC DNA]</scope>
    <source>
        <strain evidence="2 3">YIM 65646</strain>
    </source>
</reference>